<feature type="transmembrane region" description="Helical" evidence="1">
    <location>
        <begin position="45"/>
        <end position="68"/>
    </location>
</feature>
<sequence length="87" mass="9691">MTVANRKNKKGKIIRNRKKSALLSILQFLLDVLTIPFTHDIVSSIGGLAVLMFIIGFLLALFNFLALIHVVTITTVGSTTNIKWGWH</sequence>
<keyword evidence="1" id="KW-1133">Transmembrane helix</keyword>
<evidence type="ECO:0000256" key="1">
    <source>
        <dbReference type="SAM" id="Phobius"/>
    </source>
</evidence>
<keyword evidence="3" id="KW-1185">Reference proteome</keyword>
<comment type="caution">
    <text evidence="2">The sequence shown here is derived from an EMBL/GenBank/DDBJ whole genome shotgun (WGS) entry which is preliminary data.</text>
</comment>
<proteinExistence type="predicted"/>
<reference evidence="2 3" key="1">
    <citation type="journal article" date="2024" name="Int. J. Mol. Sci.">
        <title>Exploration of Alicyclobacillus spp. Genome in Search of Antibiotic Resistance.</title>
        <authorList>
            <person name="Bucka-Kolendo J."/>
            <person name="Kiousi D.E."/>
            <person name="Dekowska A."/>
            <person name="Mikolajczuk-Szczyrba A."/>
            <person name="Karadedos D.M."/>
            <person name="Michael P."/>
            <person name="Galanis A."/>
            <person name="Sokolowska B."/>
        </authorList>
    </citation>
    <scope>NUCLEOTIDE SEQUENCE [LARGE SCALE GENOMIC DNA]</scope>
    <source>
        <strain evidence="2 3">KKP 3000</strain>
    </source>
</reference>
<evidence type="ECO:0000313" key="3">
    <source>
        <dbReference type="Proteomes" id="UP001579974"/>
    </source>
</evidence>
<keyword evidence="1" id="KW-0472">Membrane</keyword>
<gene>
    <name evidence="2" type="ORF">KKP3000_002657</name>
</gene>
<name>A0ABV5ALA1_9BACL</name>
<keyword evidence="1" id="KW-0812">Transmembrane</keyword>
<evidence type="ECO:0000313" key="2">
    <source>
        <dbReference type="EMBL" id="MFB5193058.1"/>
    </source>
</evidence>
<dbReference type="EMBL" id="JBDXSU010000037">
    <property type="protein sequence ID" value="MFB5193058.1"/>
    <property type="molecule type" value="Genomic_DNA"/>
</dbReference>
<organism evidence="2 3">
    <name type="scientific">Alicyclobacillus fastidiosus</name>
    <dbReference type="NCBI Taxonomy" id="392011"/>
    <lineage>
        <taxon>Bacteria</taxon>
        <taxon>Bacillati</taxon>
        <taxon>Bacillota</taxon>
        <taxon>Bacilli</taxon>
        <taxon>Bacillales</taxon>
        <taxon>Alicyclobacillaceae</taxon>
        <taxon>Alicyclobacillus</taxon>
    </lineage>
</organism>
<protein>
    <submittedName>
        <fullName evidence="2">Uncharacterized protein</fullName>
    </submittedName>
</protein>
<dbReference type="Proteomes" id="UP001579974">
    <property type="component" value="Unassembled WGS sequence"/>
</dbReference>
<dbReference type="RefSeq" id="WP_275473473.1">
    <property type="nucleotide sequence ID" value="NZ_CP162940.1"/>
</dbReference>
<accession>A0ABV5ALA1</accession>
<feature type="transmembrane region" description="Helical" evidence="1">
    <location>
        <begin position="21"/>
        <end position="39"/>
    </location>
</feature>